<dbReference type="GO" id="GO:0000976">
    <property type="term" value="F:transcription cis-regulatory region binding"/>
    <property type="evidence" value="ECO:0007669"/>
    <property type="project" value="TreeGrafter"/>
</dbReference>
<feature type="compositionally biased region" description="Polar residues" evidence="3">
    <location>
        <begin position="69"/>
        <end position="78"/>
    </location>
</feature>
<proteinExistence type="predicted"/>
<dbReference type="GO" id="GO:0008270">
    <property type="term" value="F:zinc ion binding"/>
    <property type="evidence" value="ECO:0007669"/>
    <property type="project" value="InterPro"/>
</dbReference>
<dbReference type="InterPro" id="IPR021858">
    <property type="entry name" value="Fun_TF"/>
</dbReference>
<dbReference type="PROSITE" id="PS50048">
    <property type="entry name" value="ZN2_CY6_FUNGAL_2"/>
    <property type="match status" value="1"/>
</dbReference>
<feature type="region of interest" description="Disordered" evidence="3">
    <location>
        <begin position="49"/>
        <end position="78"/>
    </location>
</feature>
<dbReference type="PANTHER" id="PTHR37534">
    <property type="entry name" value="TRANSCRIPTIONAL ACTIVATOR PROTEIN UGA3"/>
    <property type="match status" value="1"/>
</dbReference>
<dbReference type="CDD" id="cd00067">
    <property type="entry name" value="GAL4"/>
    <property type="match status" value="1"/>
</dbReference>
<evidence type="ECO:0000256" key="1">
    <source>
        <dbReference type="ARBA" id="ARBA00004123"/>
    </source>
</evidence>
<organism evidence="5 6">
    <name type="scientific">Lophiostoma macrostomum CBS 122681</name>
    <dbReference type="NCBI Taxonomy" id="1314788"/>
    <lineage>
        <taxon>Eukaryota</taxon>
        <taxon>Fungi</taxon>
        <taxon>Dikarya</taxon>
        <taxon>Ascomycota</taxon>
        <taxon>Pezizomycotina</taxon>
        <taxon>Dothideomycetes</taxon>
        <taxon>Pleosporomycetidae</taxon>
        <taxon>Pleosporales</taxon>
        <taxon>Lophiostomataceae</taxon>
        <taxon>Lophiostoma</taxon>
    </lineage>
</organism>
<dbReference type="OrthoDB" id="3509362at2759"/>
<dbReference type="PANTHER" id="PTHR37534:SF15">
    <property type="entry name" value="ZN(II)2CYS6 TRANSCRIPTION FACTOR (EUROFUNG)"/>
    <property type="match status" value="1"/>
</dbReference>
<name>A0A6A6SU69_9PLEO</name>
<evidence type="ECO:0000259" key="4">
    <source>
        <dbReference type="PROSITE" id="PS50048"/>
    </source>
</evidence>
<protein>
    <recommendedName>
        <fullName evidence="4">Zn(2)-C6 fungal-type domain-containing protein</fullName>
    </recommendedName>
</protein>
<accession>A0A6A6SU69</accession>
<dbReference type="InterPro" id="IPR036864">
    <property type="entry name" value="Zn2-C6_fun-type_DNA-bd_sf"/>
</dbReference>
<evidence type="ECO:0000313" key="5">
    <source>
        <dbReference type="EMBL" id="KAF2651316.1"/>
    </source>
</evidence>
<dbReference type="Pfam" id="PF00172">
    <property type="entry name" value="Zn_clus"/>
    <property type="match status" value="1"/>
</dbReference>
<dbReference type="InterPro" id="IPR001138">
    <property type="entry name" value="Zn2Cys6_DnaBD"/>
</dbReference>
<dbReference type="Gene3D" id="4.10.240.10">
    <property type="entry name" value="Zn(2)-C6 fungal-type DNA-binding domain"/>
    <property type="match status" value="1"/>
</dbReference>
<dbReference type="AlphaFoldDB" id="A0A6A6SU69"/>
<dbReference type="GO" id="GO:0005634">
    <property type="term" value="C:nucleus"/>
    <property type="evidence" value="ECO:0007669"/>
    <property type="project" value="UniProtKB-SubCell"/>
</dbReference>
<dbReference type="GO" id="GO:0000981">
    <property type="term" value="F:DNA-binding transcription factor activity, RNA polymerase II-specific"/>
    <property type="evidence" value="ECO:0007669"/>
    <property type="project" value="InterPro"/>
</dbReference>
<sequence length="462" mass="51483">MAPHTRTRTGCWTCREAGYKCDELKPYCGRCLRLSITCKGYGTRLKWKNTTSDATPTRPRQGHRGGNRTGSASASPHSVTSDQRLLQYWTQNLCFLISVTPRSRSQWPFHMYVTAMASTPGALQSTILSMAANHLALVSNDNALQTEAYRHQQKAIINLQQLIRVPSNSALEPALATVLMMQISARVFGDDESEPQIANHLKGAQAMVARRAGVPECSASPTARFLLSLFAYHDILASVSRGSRSFMTHGQEFAAIEDVPTMQHIAQVLQIVERISDLQHMASTAGFHDDPALSRQFQSVGNGLQEALLNLNCSDSLLLESPELKEIRLTAEAYRHAAFIYLYRVWLNFGAPNPVTLEHVRKCISCILQIPINSSLVSSHTWPLWTAGCEAVSPEDRQSVRGRFSKMYESRKFPSLKKIVRDIEEVWNAKDIEEVVGGLDGMSKVDCIQVILKRRGREVDLA</sequence>
<dbReference type="SUPFAM" id="SSF57701">
    <property type="entry name" value="Zn2/Cys6 DNA-binding domain"/>
    <property type="match status" value="1"/>
</dbReference>
<reference evidence="5" key="1">
    <citation type="journal article" date="2020" name="Stud. Mycol.">
        <title>101 Dothideomycetes genomes: a test case for predicting lifestyles and emergence of pathogens.</title>
        <authorList>
            <person name="Haridas S."/>
            <person name="Albert R."/>
            <person name="Binder M."/>
            <person name="Bloem J."/>
            <person name="Labutti K."/>
            <person name="Salamov A."/>
            <person name="Andreopoulos B."/>
            <person name="Baker S."/>
            <person name="Barry K."/>
            <person name="Bills G."/>
            <person name="Bluhm B."/>
            <person name="Cannon C."/>
            <person name="Castanera R."/>
            <person name="Culley D."/>
            <person name="Daum C."/>
            <person name="Ezra D."/>
            <person name="Gonzalez J."/>
            <person name="Henrissat B."/>
            <person name="Kuo A."/>
            <person name="Liang C."/>
            <person name="Lipzen A."/>
            <person name="Lutzoni F."/>
            <person name="Magnuson J."/>
            <person name="Mondo S."/>
            <person name="Nolan M."/>
            <person name="Ohm R."/>
            <person name="Pangilinan J."/>
            <person name="Park H.-J."/>
            <person name="Ramirez L."/>
            <person name="Alfaro M."/>
            <person name="Sun H."/>
            <person name="Tritt A."/>
            <person name="Yoshinaga Y."/>
            <person name="Zwiers L.-H."/>
            <person name="Turgeon B."/>
            <person name="Goodwin S."/>
            <person name="Spatafora J."/>
            <person name="Crous P."/>
            <person name="Grigoriev I."/>
        </authorList>
    </citation>
    <scope>NUCLEOTIDE SEQUENCE</scope>
    <source>
        <strain evidence="5">CBS 122681</strain>
    </source>
</reference>
<evidence type="ECO:0000256" key="2">
    <source>
        <dbReference type="ARBA" id="ARBA00023242"/>
    </source>
</evidence>
<dbReference type="Proteomes" id="UP000799324">
    <property type="component" value="Unassembled WGS sequence"/>
</dbReference>
<dbReference type="SMART" id="SM00066">
    <property type="entry name" value="GAL4"/>
    <property type="match status" value="1"/>
</dbReference>
<evidence type="ECO:0000256" key="3">
    <source>
        <dbReference type="SAM" id="MobiDB-lite"/>
    </source>
</evidence>
<keyword evidence="2" id="KW-0539">Nucleus</keyword>
<comment type="subcellular location">
    <subcellularLocation>
        <location evidence="1">Nucleus</location>
    </subcellularLocation>
</comment>
<keyword evidence="6" id="KW-1185">Reference proteome</keyword>
<gene>
    <name evidence="5" type="ORF">K491DRAFT_99303</name>
</gene>
<dbReference type="Pfam" id="PF11951">
    <property type="entry name" value="Fungal_trans_2"/>
    <property type="match status" value="1"/>
</dbReference>
<dbReference type="EMBL" id="MU004429">
    <property type="protein sequence ID" value="KAF2651316.1"/>
    <property type="molecule type" value="Genomic_DNA"/>
</dbReference>
<feature type="domain" description="Zn(2)-C6 fungal-type" evidence="4">
    <location>
        <begin position="10"/>
        <end position="38"/>
    </location>
</feature>
<evidence type="ECO:0000313" key="6">
    <source>
        <dbReference type="Proteomes" id="UP000799324"/>
    </source>
</evidence>
<dbReference type="GO" id="GO:0045944">
    <property type="term" value="P:positive regulation of transcription by RNA polymerase II"/>
    <property type="evidence" value="ECO:0007669"/>
    <property type="project" value="TreeGrafter"/>
</dbReference>